<feature type="non-terminal residue" evidence="1">
    <location>
        <position position="1"/>
    </location>
</feature>
<evidence type="ECO:0000313" key="1">
    <source>
        <dbReference type="EMBL" id="MBO7749076.1"/>
    </source>
</evidence>
<comment type="caution">
    <text evidence="1">The sequence shown here is derived from an EMBL/GenBank/DDBJ whole genome shotgun (WGS) entry which is preliminary data.</text>
</comment>
<sequence length="191" mass="19958">TGARACALPFRCRLLLAEPLAGSGSPGSGALVRLRRLLEAAFPDGLRAIAFAEAPGRCGMLVLDEREAGADFEARLAEAAARLPDALDGLAVYASERGQGLAVLPALHGQTLEARRRALLGRRAGLHPYRRPSRAPDGDCRLPDIAVCTERLLQAVEAGDAAAVRAALNPLFGLFAGAGAKDDWARLAACL</sequence>
<dbReference type="EMBL" id="JAGGDJ010000132">
    <property type="protein sequence ID" value="MBO7749076.1"/>
    <property type="molecule type" value="Genomic_DNA"/>
</dbReference>
<proteinExistence type="predicted"/>
<dbReference type="GO" id="GO:0003677">
    <property type="term" value="F:DNA binding"/>
    <property type="evidence" value="ECO:0007669"/>
    <property type="project" value="UniProtKB-KW"/>
</dbReference>
<feature type="non-terminal residue" evidence="1">
    <location>
        <position position="191"/>
    </location>
</feature>
<name>A0ABS3WL56_9BACL</name>
<accession>A0ABS3WL56</accession>
<reference evidence="1 2" key="1">
    <citation type="submission" date="2021-03" db="EMBL/GenBank/DDBJ databases">
        <title>Paenibacillus artemisicola MWE-103 whole genome sequence.</title>
        <authorList>
            <person name="Ham Y.J."/>
        </authorList>
    </citation>
    <scope>NUCLEOTIDE SEQUENCE [LARGE SCALE GENOMIC DNA]</scope>
    <source>
        <strain evidence="1 2">MWE-103</strain>
    </source>
</reference>
<gene>
    <name evidence="1" type="ORF">I8J29_33550</name>
</gene>
<organism evidence="1 2">
    <name type="scientific">Paenibacillus artemisiicola</name>
    <dbReference type="NCBI Taxonomy" id="1172618"/>
    <lineage>
        <taxon>Bacteria</taxon>
        <taxon>Bacillati</taxon>
        <taxon>Bacillota</taxon>
        <taxon>Bacilli</taxon>
        <taxon>Bacillales</taxon>
        <taxon>Paenibacillaceae</taxon>
        <taxon>Paenibacillus</taxon>
    </lineage>
</organism>
<keyword evidence="1" id="KW-0238">DNA-binding</keyword>
<keyword evidence="2" id="KW-1185">Reference proteome</keyword>
<dbReference type="Proteomes" id="UP000670947">
    <property type="component" value="Unassembled WGS sequence"/>
</dbReference>
<evidence type="ECO:0000313" key="2">
    <source>
        <dbReference type="Proteomes" id="UP000670947"/>
    </source>
</evidence>
<protein>
    <submittedName>
        <fullName evidence="1">DNA-binding response regulator</fullName>
    </submittedName>
</protein>